<dbReference type="RefSeq" id="WP_015813666.1">
    <property type="nucleotide sequence ID" value="NC_013037.1"/>
</dbReference>
<dbReference type="STRING" id="471854.Dfer_4220"/>
<proteinExistence type="predicted"/>
<dbReference type="Proteomes" id="UP000002011">
    <property type="component" value="Chromosome"/>
</dbReference>
<evidence type="ECO:0000313" key="1">
    <source>
        <dbReference type="EMBL" id="ACT95423.1"/>
    </source>
</evidence>
<name>C6W0W8_DYAFD</name>
<protein>
    <submittedName>
        <fullName evidence="1">Uncharacterized protein</fullName>
    </submittedName>
</protein>
<organism evidence="1 2">
    <name type="scientific">Dyadobacter fermentans (strain ATCC 700827 / DSM 18053 / CIP 107007 / KCTC 52180 / NS114)</name>
    <dbReference type="NCBI Taxonomy" id="471854"/>
    <lineage>
        <taxon>Bacteria</taxon>
        <taxon>Pseudomonadati</taxon>
        <taxon>Bacteroidota</taxon>
        <taxon>Cytophagia</taxon>
        <taxon>Cytophagales</taxon>
        <taxon>Spirosomataceae</taxon>
        <taxon>Dyadobacter</taxon>
    </lineage>
</organism>
<gene>
    <name evidence="1" type="ordered locus">Dfer_4220</name>
</gene>
<keyword evidence="2" id="KW-1185">Reference proteome</keyword>
<sequence>MRIYQEIWNSVLAVLESIFSSDTDVVSSEAKEIMANPKDREIYVDAVEKLKPGKSDTITLSTGPMTISSR</sequence>
<reference evidence="1 2" key="1">
    <citation type="journal article" date="2009" name="Stand. Genomic Sci.">
        <title>Complete genome sequence of Dyadobacter fermentans type strain (NS114).</title>
        <authorList>
            <person name="Lang E."/>
            <person name="Lapidus A."/>
            <person name="Chertkov O."/>
            <person name="Brettin T."/>
            <person name="Detter J.C."/>
            <person name="Han C."/>
            <person name="Copeland A."/>
            <person name="Glavina Del Rio T."/>
            <person name="Nolan M."/>
            <person name="Chen F."/>
            <person name="Lucas S."/>
            <person name="Tice H."/>
            <person name="Cheng J.F."/>
            <person name="Land M."/>
            <person name="Hauser L."/>
            <person name="Chang Y.J."/>
            <person name="Jeffries C.D."/>
            <person name="Kopitz M."/>
            <person name="Bruce D."/>
            <person name="Goodwin L."/>
            <person name="Pitluck S."/>
            <person name="Ovchinnikova G."/>
            <person name="Pati A."/>
            <person name="Ivanova N."/>
            <person name="Mavrommatis K."/>
            <person name="Chen A."/>
            <person name="Palaniappan K."/>
            <person name="Chain P."/>
            <person name="Bristow J."/>
            <person name="Eisen J.A."/>
            <person name="Markowitz V."/>
            <person name="Hugenholtz P."/>
            <person name="Goker M."/>
            <person name="Rohde M."/>
            <person name="Kyrpides N.C."/>
            <person name="Klenk H.P."/>
        </authorList>
    </citation>
    <scope>NUCLEOTIDE SEQUENCE [LARGE SCALE GENOMIC DNA]</scope>
    <source>
        <strain evidence="2">ATCC 700827 / DSM 18053 / CIP 107007 / KCTC 52180 / NS114</strain>
    </source>
</reference>
<dbReference type="HOGENOM" id="CLU_2751340_0_0_10"/>
<dbReference type="EMBL" id="CP001619">
    <property type="protein sequence ID" value="ACT95423.1"/>
    <property type="molecule type" value="Genomic_DNA"/>
</dbReference>
<accession>C6W0W8</accession>
<dbReference type="AlphaFoldDB" id="C6W0W8"/>
<evidence type="ECO:0000313" key="2">
    <source>
        <dbReference type="Proteomes" id="UP000002011"/>
    </source>
</evidence>
<dbReference type="KEGG" id="dfe:Dfer_4220"/>
<dbReference type="OrthoDB" id="772783at2"/>